<dbReference type="InterPro" id="IPR038179">
    <property type="entry name" value="NigD-like_N_sf"/>
</dbReference>
<feature type="domain" description="NigD-like C-terminal" evidence="3">
    <location>
        <begin position="111"/>
        <end position="223"/>
    </location>
</feature>
<keyword evidence="1" id="KW-0732">Signal</keyword>
<dbReference type="Pfam" id="PF17415">
    <property type="entry name" value="NigD_C"/>
    <property type="match status" value="1"/>
</dbReference>
<organism evidence="4 5">
    <name type="scientific">Hoylesella oralis ATCC 33269</name>
    <dbReference type="NCBI Taxonomy" id="873533"/>
    <lineage>
        <taxon>Bacteria</taxon>
        <taxon>Pseudomonadati</taxon>
        <taxon>Bacteroidota</taxon>
        <taxon>Bacteroidia</taxon>
        <taxon>Bacteroidales</taxon>
        <taxon>Prevotellaceae</taxon>
        <taxon>Hoylesella</taxon>
    </lineage>
</organism>
<dbReference type="HOGENOM" id="CLU_097801_0_0_10"/>
<comment type="caution">
    <text evidence="4">The sequence shown here is derived from an EMBL/GenBank/DDBJ whole genome shotgun (WGS) entry which is preliminary data.</text>
</comment>
<reference evidence="4" key="1">
    <citation type="submission" date="2011-01" db="EMBL/GenBank/DDBJ databases">
        <authorList>
            <person name="Muzny D."/>
            <person name="Qin X."/>
            <person name="Buhay C."/>
            <person name="Dugan-Rocha S."/>
            <person name="Ding Y."/>
            <person name="Chen G."/>
            <person name="Hawes A."/>
            <person name="Holder M."/>
            <person name="Jhangiani S."/>
            <person name="Johnson A."/>
            <person name="Khan Z."/>
            <person name="Li Z."/>
            <person name="Liu W."/>
            <person name="Liu X."/>
            <person name="Perez L."/>
            <person name="Shen H."/>
            <person name="Wang Q."/>
            <person name="Watt J."/>
            <person name="Xi L."/>
            <person name="Xin Y."/>
            <person name="Zhou J."/>
            <person name="Deng J."/>
            <person name="Jiang H."/>
            <person name="Liu Y."/>
            <person name="Qu J."/>
            <person name="Song X.-Z."/>
            <person name="Zhang L."/>
            <person name="Villasana D."/>
            <person name="Johnson A."/>
            <person name="Liu J."/>
            <person name="Liyanage D."/>
            <person name="Lorensuhewa L."/>
            <person name="Robinson T."/>
            <person name="Song A."/>
            <person name="Song B.-B."/>
            <person name="Dinh H."/>
            <person name="Thornton R."/>
            <person name="Coyle M."/>
            <person name="Francisco L."/>
            <person name="Jackson L."/>
            <person name="Javaid M."/>
            <person name="Korchina V."/>
            <person name="Kovar C."/>
            <person name="Mata R."/>
            <person name="Mathew T."/>
            <person name="Ngo R."/>
            <person name="Nguyen L."/>
            <person name="Nguyen N."/>
            <person name="Okwuonu G."/>
            <person name="Ongeri F."/>
            <person name="Pham C."/>
            <person name="Simmons D."/>
            <person name="Wilczek-Boney K."/>
            <person name="Hale W."/>
            <person name="Jakkamsetti A."/>
            <person name="Pham P."/>
            <person name="Ruth R."/>
            <person name="San Lucas F."/>
            <person name="Warren J."/>
            <person name="Zhang J."/>
            <person name="Zhao Z."/>
            <person name="Zhou C."/>
            <person name="Zhu D."/>
            <person name="Lee S."/>
            <person name="Bess C."/>
            <person name="Blankenburg K."/>
            <person name="Forbes L."/>
            <person name="Fu Q."/>
            <person name="Gubbala S."/>
            <person name="Hirani K."/>
            <person name="Jayaseelan J.C."/>
            <person name="Lara F."/>
            <person name="Munidasa M."/>
            <person name="Palculict T."/>
            <person name="Patil S."/>
            <person name="Pu L.-L."/>
            <person name="Saada N."/>
            <person name="Tang L."/>
            <person name="Weissenberger G."/>
            <person name="Zhu Y."/>
            <person name="Hemphill L."/>
            <person name="Shang Y."/>
            <person name="Youmans B."/>
            <person name="Ayvaz T."/>
            <person name="Ross M."/>
            <person name="Santibanez J."/>
            <person name="Aqrawi P."/>
            <person name="Gross S."/>
            <person name="Joshi V."/>
            <person name="Fowler G."/>
            <person name="Nazareth L."/>
            <person name="Reid J."/>
            <person name="Worley K."/>
            <person name="Petrosino J."/>
            <person name="Highlander S."/>
            <person name="Gibbs R."/>
        </authorList>
    </citation>
    <scope>NUCLEOTIDE SEQUENCE [LARGE SCALE GENOMIC DNA]</scope>
    <source>
        <strain evidence="4">ATCC 33269</strain>
    </source>
</reference>
<dbReference type="eggNOG" id="ENOG502Z82F">
    <property type="taxonomic scope" value="Bacteria"/>
</dbReference>
<feature type="chain" id="PRO_5003224124" description="NigD-like C-terminal beta sandwich domain-containing protein" evidence="1">
    <location>
        <begin position="23"/>
        <end position="245"/>
    </location>
</feature>
<proteinExistence type="predicted"/>
<protein>
    <recommendedName>
        <fullName evidence="6">NigD-like C-terminal beta sandwich domain-containing protein</fullName>
    </recommendedName>
</protein>
<evidence type="ECO:0000256" key="1">
    <source>
        <dbReference type="SAM" id="SignalP"/>
    </source>
</evidence>
<dbReference type="STRING" id="28134.SAMN05444288_1651"/>
<evidence type="ECO:0000259" key="2">
    <source>
        <dbReference type="Pfam" id="PF12667"/>
    </source>
</evidence>
<dbReference type="Gene3D" id="2.40.50.500">
    <property type="entry name" value="NigD-like N-terminal OB domain"/>
    <property type="match status" value="1"/>
</dbReference>
<feature type="signal peptide" evidence="1">
    <location>
        <begin position="1"/>
        <end position="22"/>
    </location>
</feature>
<evidence type="ECO:0000259" key="3">
    <source>
        <dbReference type="Pfam" id="PF17415"/>
    </source>
</evidence>
<dbReference type="InterPro" id="IPR038143">
    <property type="entry name" value="NigD-like_C_dom_sf"/>
</dbReference>
<dbReference type="EMBL" id="AEPE02000004">
    <property type="protein sequence ID" value="EFZ37163.1"/>
    <property type="molecule type" value="Genomic_DNA"/>
</dbReference>
<dbReference type="Pfam" id="PF12667">
    <property type="entry name" value="NigD_N"/>
    <property type="match status" value="1"/>
</dbReference>
<dbReference type="Proteomes" id="UP000005580">
    <property type="component" value="Unassembled WGS sequence"/>
</dbReference>
<evidence type="ECO:0000313" key="5">
    <source>
        <dbReference type="Proteomes" id="UP000005580"/>
    </source>
</evidence>
<evidence type="ECO:0008006" key="6">
    <source>
        <dbReference type="Google" id="ProtNLM"/>
    </source>
</evidence>
<dbReference type="Gene3D" id="2.60.40.2370">
    <property type="entry name" value="NigD-like, C-terminal beta sandwich domain"/>
    <property type="match status" value="1"/>
</dbReference>
<accession>E7RPX0</accession>
<dbReference type="PROSITE" id="PS51257">
    <property type="entry name" value="PROKAR_LIPOPROTEIN"/>
    <property type="match status" value="1"/>
</dbReference>
<evidence type="ECO:0000313" key="4">
    <source>
        <dbReference type="EMBL" id="EFZ37163.1"/>
    </source>
</evidence>
<dbReference type="InterPro" id="IPR024299">
    <property type="entry name" value="NigD-like_OB_dom"/>
</dbReference>
<gene>
    <name evidence="4" type="ORF">HMPREF0663_11221</name>
</gene>
<dbReference type="InterPro" id="IPR035376">
    <property type="entry name" value="NigD_C"/>
</dbReference>
<sequence length="245" mass="27295">MKKLTLWTLALALIAGAFGLQSCSDDDNDYSRLYPTALVTVKPNSDNSSFYMQLNDSTTLLPANMKASPFGKKEVRALVNYTMVDRPTMHSGRAVNINWIDSILTKRMAVTLGDKNTSTYGVDPVEIVNDWVTIAEDGYLTLRFRTRWSNGSRHIVNLVATGSNKEPYKVTFYHNAQGDRWGAVGDAIVAFRLNDLPDTHGKTVDLTLEWNAYSGKKTAKFKYCTRKATNSSANIAFGTLIKYVN</sequence>
<dbReference type="AlphaFoldDB" id="E7RPX0"/>
<keyword evidence="5" id="KW-1185">Reference proteome</keyword>
<feature type="domain" description="NigD-like N-terminal OB" evidence="2">
    <location>
        <begin position="38"/>
        <end position="103"/>
    </location>
</feature>
<dbReference type="RefSeq" id="WP_004368497.1">
    <property type="nucleotide sequence ID" value="NZ_GL833118.1"/>
</dbReference>
<name>E7RPX0_9BACT</name>